<comment type="function">
    <text evidence="9">Catalyzes the transfer of the phosphoribosyl group of 5-phosphorylribose-1-pyrophosphate (PRPP) to anthranilate to yield N-(5'-phosphoribosyl)-anthranilate (PRA).</text>
</comment>
<evidence type="ECO:0000313" key="13">
    <source>
        <dbReference type="Proteomes" id="UP000287243"/>
    </source>
</evidence>
<evidence type="ECO:0000256" key="1">
    <source>
        <dbReference type="ARBA" id="ARBA00004907"/>
    </source>
</evidence>
<keyword evidence="6 9" id="KW-0057">Aromatic amino acid biosynthesis</keyword>
<dbReference type="InterPro" id="IPR017459">
    <property type="entry name" value="Glycosyl_Trfase_fam3_N_dom"/>
</dbReference>
<dbReference type="Gene3D" id="3.40.1030.10">
    <property type="entry name" value="Nucleoside phosphorylase/phosphoribosyltransferase catalytic domain"/>
    <property type="match status" value="1"/>
</dbReference>
<sequence length="339" mass="35989">MMQDAVKKVSSGVSLNAQEMEAAISLVAEGQAPEAETIAFLSALAKKGETAEEITGAVRAMRRFVRPLDAGAEVVFDTCGTGGDAKGTFNVSTVAALVVAGAGVTVAKHGNRSVSSACGSADLMEELGVNINAPLEAVERCLHEAGIAFLYAPLLHPAMAHVQPIRRKLQTRTVFNILGPLINPASPTHQLVGVYDRKLLPVLGEVFRNLGLKHALVVWGEGGYDELITWGPTHVCEVAAAKESPMKEYVVDPQKLDVPKADPRDVLGEGRATNKQIALNILKGMEGPERDIIVLNAGCGLYVAGKAYTIKDGMRLAEESIDSGAAIKKLNKLIEYTNL</sequence>
<evidence type="ECO:0000256" key="2">
    <source>
        <dbReference type="ARBA" id="ARBA00022605"/>
    </source>
</evidence>
<dbReference type="GO" id="GO:0000162">
    <property type="term" value="P:L-tryptophan biosynthetic process"/>
    <property type="evidence" value="ECO:0007669"/>
    <property type="project" value="UniProtKB-UniRule"/>
</dbReference>
<dbReference type="Proteomes" id="UP000287243">
    <property type="component" value="Chromosome"/>
</dbReference>
<comment type="subunit">
    <text evidence="9">Homodimer.</text>
</comment>
<feature type="binding site" evidence="9">
    <location>
        <begin position="90"/>
        <end position="93"/>
    </location>
    <ligand>
        <name>5-phospho-alpha-D-ribose 1-diphosphate</name>
        <dbReference type="ChEBI" id="CHEBI:58017"/>
    </ligand>
</feature>
<feature type="binding site" evidence="9">
    <location>
        <position position="92"/>
    </location>
    <ligand>
        <name>Mg(2+)</name>
        <dbReference type="ChEBI" id="CHEBI:18420"/>
        <label>1</label>
    </ligand>
</feature>
<dbReference type="InterPro" id="IPR005940">
    <property type="entry name" value="Anthranilate_Pribosyl_Tfrase"/>
</dbReference>
<dbReference type="SUPFAM" id="SSF47648">
    <property type="entry name" value="Nucleoside phosphorylase/phosphoribosyltransferase N-terminal domain"/>
    <property type="match status" value="1"/>
</dbReference>
<feature type="binding site" evidence="9">
    <location>
        <begin position="83"/>
        <end position="84"/>
    </location>
    <ligand>
        <name>5-phospho-alpha-D-ribose 1-diphosphate</name>
        <dbReference type="ChEBI" id="CHEBI:58017"/>
    </ligand>
</feature>
<dbReference type="GO" id="GO:0000287">
    <property type="term" value="F:magnesium ion binding"/>
    <property type="evidence" value="ECO:0007669"/>
    <property type="project" value="UniProtKB-UniRule"/>
</dbReference>
<feature type="binding site" evidence="9">
    <location>
        <position position="88"/>
    </location>
    <ligand>
        <name>5-phospho-alpha-D-ribose 1-diphosphate</name>
        <dbReference type="ChEBI" id="CHEBI:58017"/>
    </ligand>
</feature>
<dbReference type="InterPro" id="IPR036320">
    <property type="entry name" value="Glycosyl_Trfase_fam3_N_dom_sf"/>
</dbReference>
<evidence type="ECO:0000256" key="5">
    <source>
        <dbReference type="ARBA" id="ARBA00022822"/>
    </source>
</evidence>
<comment type="caution">
    <text evidence="9">Lacks conserved residue(s) required for the propagation of feature annotation.</text>
</comment>
<dbReference type="AlphaFoldDB" id="A0A410P2N9"/>
<keyword evidence="9" id="KW-0479">Metal-binding</keyword>
<comment type="similarity">
    <text evidence="9">Belongs to the anthranilate phosphoribosyltransferase family.</text>
</comment>
<dbReference type="NCBIfam" id="TIGR01245">
    <property type="entry name" value="trpD"/>
    <property type="match status" value="1"/>
</dbReference>
<feature type="binding site" evidence="9">
    <location>
        <position position="226"/>
    </location>
    <ligand>
        <name>Mg(2+)</name>
        <dbReference type="ChEBI" id="CHEBI:18420"/>
        <label>1</label>
    </ligand>
</feature>
<dbReference type="InterPro" id="IPR035902">
    <property type="entry name" value="Nuc_phospho_transferase"/>
</dbReference>
<comment type="catalytic activity">
    <reaction evidence="7 9">
        <text>N-(5-phospho-beta-D-ribosyl)anthranilate + diphosphate = 5-phospho-alpha-D-ribose 1-diphosphate + anthranilate</text>
        <dbReference type="Rhea" id="RHEA:11768"/>
        <dbReference type="ChEBI" id="CHEBI:16567"/>
        <dbReference type="ChEBI" id="CHEBI:18277"/>
        <dbReference type="ChEBI" id="CHEBI:33019"/>
        <dbReference type="ChEBI" id="CHEBI:58017"/>
        <dbReference type="EC" id="2.4.2.18"/>
    </reaction>
</comment>
<evidence type="ECO:0000256" key="6">
    <source>
        <dbReference type="ARBA" id="ARBA00023141"/>
    </source>
</evidence>
<dbReference type="UniPathway" id="UPA00035">
    <property type="reaction ID" value="UER00041"/>
</dbReference>
<name>A0A410P2N9_VELA1</name>
<comment type="pathway">
    <text evidence="1 9">Amino-acid biosynthesis; L-tryptophan biosynthesis; L-tryptophan from chorismate: step 2/5.</text>
</comment>
<dbReference type="KEGG" id="vai:BU251_01345"/>
<keyword evidence="5 9" id="KW-0822">Tryptophan biosynthesis</keyword>
<dbReference type="FunFam" id="3.40.1030.10:FF:000002">
    <property type="entry name" value="Anthranilate phosphoribosyltransferase"/>
    <property type="match status" value="1"/>
</dbReference>
<dbReference type="EC" id="2.4.2.18" evidence="9"/>
<dbReference type="Pfam" id="PF02885">
    <property type="entry name" value="Glycos_trans_3N"/>
    <property type="match status" value="1"/>
</dbReference>
<gene>
    <name evidence="9" type="primary">trpD</name>
    <name evidence="12" type="ORF">BU251_01345</name>
</gene>
<feature type="binding site" evidence="9">
    <location>
        <position position="166"/>
    </location>
    <ligand>
        <name>anthranilate</name>
        <dbReference type="ChEBI" id="CHEBI:16567"/>
        <label>2</label>
    </ligand>
</feature>
<dbReference type="GO" id="GO:0004048">
    <property type="term" value="F:anthranilate phosphoribosyltransferase activity"/>
    <property type="evidence" value="ECO:0007669"/>
    <property type="project" value="UniProtKB-UniRule"/>
</dbReference>
<feature type="domain" description="Glycosyl transferase family 3 N-terminal" evidence="11">
    <location>
        <begin position="3"/>
        <end position="64"/>
    </location>
</feature>
<comment type="similarity">
    <text evidence="8">In the C-terminal section; belongs to the anthranilate phosphoribosyltransferase family.</text>
</comment>
<keyword evidence="9" id="KW-0460">Magnesium</keyword>
<dbReference type="RefSeq" id="WP_128699105.1">
    <property type="nucleotide sequence ID" value="NZ_CP019384.1"/>
</dbReference>
<protein>
    <recommendedName>
        <fullName evidence="9">Anthranilate phosphoribosyltransferase</fullName>
        <ecNumber evidence="9">2.4.2.18</ecNumber>
    </recommendedName>
</protein>
<dbReference type="Pfam" id="PF00591">
    <property type="entry name" value="Glycos_transf_3"/>
    <property type="match status" value="1"/>
</dbReference>
<keyword evidence="2 9" id="KW-0028">Amino-acid biosynthesis</keyword>
<feature type="binding site" evidence="9">
    <location>
        <begin position="108"/>
        <end position="116"/>
    </location>
    <ligand>
        <name>5-phospho-alpha-D-ribose 1-diphosphate</name>
        <dbReference type="ChEBI" id="CHEBI:58017"/>
    </ligand>
</feature>
<evidence type="ECO:0000256" key="9">
    <source>
        <dbReference type="HAMAP-Rule" id="MF_00211"/>
    </source>
</evidence>
<keyword evidence="4 9" id="KW-0808">Transferase</keyword>
<evidence type="ECO:0000256" key="4">
    <source>
        <dbReference type="ARBA" id="ARBA00022679"/>
    </source>
</evidence>
<keyword evidence="3 9" id="KW-0328">Glycosyltransferase</keyword>
<evidence type="ECO:0000259" key="11">
    <source>
        <dbReference type="Pfam" id="PF02885"/>
    </source>
</evidence>
<feature type="binding site" evidence="9">
    <location>
        <position position="80"/>
    </location>
    <ligand>
        <name>anthranilate</name>
        <dbReference type="ChEBI" id="CHEBI:16567"/>
        <label>1</label>
    </ligand>
</feature>
<dbReference type="PANTHER" id="PTHR43285:SF2">
    <property type="entry name" value="ANTHRANILATE PHOSPHORIBOSYLTRANSFERASE"/>
    <property type="match status" value="1"/>
</dbReference>
<dbReference type="PANTHER" id="PTHR43285">
    <property type="entry name" value="ANTHRANILATE PHOSPHORIBOSYLTRANSFERASE"/>
    <property type="match status" value="1"/>
</dbReference>
<organism evidence="12 13">
    <name type="scientific">Velamenicoccus archaeovorus</name>
    <dbReference type="NCBI Taxonomy" id="1930593"/>
    <lineage>
        <taxon>Bacteria</taxon>
        <taxon>Pseudomonadati</taxon>
        <taxon>Candidatus Omnitrophota</taxon>
        <taxon>Candidatus Velamenicoccus</taxon>
    </lineage>
</organism>
<dbReference type="InterPro" id="IPR000312">
    <property type="entry name" value="Glycosyl_Trfase_fam3"/>
</dbReference>
<keyword evidence="13" id="KW-1185">Reference proteome</keyword>
<proteinExistence type="inferred from homology"/>
<feature type="binding site" evidence="9">
    <location>
        <position position="120"/>
    </location>
    <ligand>
        <name>5-phospho-alpha-D-ribose 1-diphosphate</name>
        <dbReference type="ChEBI" id="CHEBI:58017"/>
    </ligand>
</feature>
<dbReference type="EMBL" id="CP019384">
    <property type="protein sequence ID" value="QAT16467.1"/>
    <property type="molecule type" value="Genomic_DNA"/>
</dbReference>
<feature type="binding site" evidence="9">
    <location>
        <position position="226"/>
    </location>
    <ligand>
        <name>Mg(2+)</name>
        <dbReference type="ChEBI" id="CHEBI:18420"/>
        <label>2</label>
    </ligand>
</feature>
<evidence type="ECO:0000259" key="10">
    <source>
        <dbReference type="Pfam" id="PF00591"/>
    </source>
</evidence>
<dbReference type="HAMAP" id="MF_00211">
    <property type="entry name" value="TrpD"/>
    <property type="match status" value="1"/>
</dbReference>
<feature type="binding site" evidence="9">
    <location>
        <position position="111"/>
    </location>
    <ligand>
        <name>anthranilate</name>
        <dbReference type="ChEBI" id="CHEBI:16567"/>
        <label>1</label>
    </ligand>
</feature>
<evidence type="ECO:0000256" key="8">
    <source>
        <dbReference type="ARBA" id="ARBA00061188"/>
    </source>
</evidence>
<feature type="binding site" evidence="9">
    <location>
        <position position="225"/>
    </location>
    <ligand>
        <name>Mg(2+)</name>
        <dbReference type="ChEBI" id="CHEBI:18420"/>
        <label>2</label>
    </ligand>
</feature>
<evidence type="ECO:0000256" key="7">
    <source>
        <dbReference type="ARBA" id="ARBA00052328"/>
    </source>
</evidence>
<evidence type="ECO:0000313" key="12">
    <source>
        <dbReference type="EMBL" id="QAT16467.1"/>
    </source>
</evidence>
<feature type="domain" description="Glycosyl transferase family 3" evidence="10">
    <location>
        <begin position="75"/>
        <end position="326"/>
    </location>
</feature>
<dbReference type="Gene3D" id="1.20.970.10">
    <property type="entry name" value="Transferase, Pyrimidine Nucleoside Phosphorylase, Chain C"/>
    <property type="match status" value="1"/>
</dbReference>
<accession>A0A410P2N9</accession>
<reference evidence="12 13" key="1">
    <citation type="submission" date="2017-01" db="EMBL/GenBank/DDBJ databases">
        <title>First insights into the biology of 'candidatus Vampirococcus archaeovorus'.</title>
        <authorList>
            <person name="Kizina J."/>
            <person name="Jordan S."/>
            <person name="Stueber K."/>
            <person name="Reinhardt R."/>
            <person name="Harder J."/>
        </authorList>
    </citation>
    <scope>NUCLEOTIDE SEQUENCE [LARGE SCALE GENOMIC DNA]</scope>
    <source>
        <strain evidence="12 13">LiM</strain>
    </source>
</reference>
<dbReference type="GO" id="GO:0005829">
    <property type="term" value="C:cytosol"/>
    <property type="evidence" value="ECO:0007669"/>
    <property type="project" value="TreeGrafter"/>
</dbReference>
<dbReference type="SUPFAM" id="SSF52418">
    <property type="entry name" value="Nucleoside phosphorylase/phosphoribosyltransferase catalytic domain"/>
    <property type="match status" value="1"/>
</dbReference>
<comment type="cofactor">
    <cofactor evidence="9">
        <name>Mg(2+)</name>
        <dbReference type="ChEBI" id="CHEBI:18420"/>
    </cofactor>
    <text evidence="9">Binds 2 magnesium ions per monomer.</text>
</comment>
<dbReference type="OrthoDB" id="9806430at2"/>
<feature type="binding site" evidence="9">
    <location>
        <position position="80"/>
    </location>
    <ligand>
        <name>5-phospho-alpha-D-ribose 1-diphosphate</name>
        <dbReference type="ChEBI" id="CHEBI:58017"/>
    </ligand>
</feature>
<evidence type="ECO:0000256" key="3">
    <source>
        <dbReference type="ARBA" id="ARBA00022676"/>
    </source>
</evidence>